<organism evidence="3 4">
    <name type="scientific">Cupriavidus pauculus</name>
    <dbReference type="NCBI Taxonomy" id="82633"/>
    <lineage>
        <taxon>Bacteria</taxon>
        <taxon>Pseudomonadati</taxon>
        <taxon>Pseudomonadota</taxon>
        <taxon>Betaproteobacteria</taxon>
        <taxon>Burkholderiales</taxon>
        <taxon>Burkholderiaceae</taxon>
        <taxon>Cupriavidus</taxon>
    </lineage>
</organism>
<dbReference type="Gene3D" id="3.40.190.150">
    <property type="entry name" value="Bordetella uptake gene, domain 1"/>
    <property type="match status" value="1"/>
</dbReference>
<dbReference type="Proteomes" id="UP000234341">
    <property type="component" value="Unassembled WGS sequence"/>
</dbReference>
<feature type="chain" id="PRO_5014807765" evidence="2">
    <location>
        <begin position="28"/>
        <end position="334"/>
    </location>
</feature>
<evidence type="ECO:0000313" key="4">
    <source>
        <dbReference type="Proteomes" id="UP000234341"/>
    </source>
</evidence>
<dbReference type="PIRSF" id="PIRSF017082">
    <property type="entry name" value="YflP"/>
    <property type="match status" value="1"/>
</dbReference>
<name>A0A2N5C315_9BURK</name>
<dbReference type="Gene3D" id="3.40.190.10">
    <property type="entry name" value="Periplasmic binding protein-like II"/>
    <property type="match status" value="1"/>
</dbReference>
<sequence length="334" mass="35248">MSVPARRRVTAALLAMPFARPWLPATAAQFQSHVQPLHLLVGYAAGGGADHVARIVADSLGGDGEPVIVDNRPGASGQIAMHEAARAGTDRQTLLLGTVGSVSIGPLLAGSPEAPARQLQPLAIVASTPHVLLMAGDGTRTRPDQARATLQRLLDDARVRPGEIAYASLGIHSSAHLVGELMCRQAGVSMAHVPYPGSARALVDLQGGHVALLVSTLQAALPLMRQGRVRALAVTGRARSPLAPMVPTFSEAGIAGMPQEAWYGVLASPGVPETRRVTLFMRLTRLLREPSLRQRLAQDGAEPLSLTGQQAIDYLEQQREVWRQALVAVSGRLG</sequence>
<dbReference type="RefSeq" id="WP_101685380.1">
    <property type="nucleotide sequence ID" value="NZ_PJRP01000025.1"/>
</dbReference>
<keyword evidence="2" id="KW-0732">Signal</keyword>
<dbReference type="PANTHER" id="PTHR42928">
    <property type="entry name" value="TRICARBOXYLATE-BINDING PROTEIN"/>
    <property type="match status" value="1"/>
</dbReference>
<evidence type="ECO:0000313" key="3">
    <source>
        <dbReference type="EMBL" id="PLP96612.1"/>
    </source>
</evidence>
<accession>A0A2N5C315</accession>
<proteinExistence type="inferred from homology"/>
<dbReference type="PANTHER" id="PTHR42928:SF5">
    <property type="entry name" value="BLR1237 PROTEIN"/>
    <property type="match status" value="1"/>
</dbReference>
<feature type="signal peptide" evidence="2">
    <location>
        <begin position="1"/>
        <end position="27"/>
    </location>
</feature>
<evidence type="ECO:0000256" key="1">
    <source>
        <dbReference type="ARBA" id="ARBA00006987"/>
    </source>
</evidence>
<comment type="similarity">
    <text evidence="1">Belongs to the UPF0065 (bug) family.</text>
</comment>
<comment type="caution">
    <text evidence="3">The sequence shown here is derived from an EMBL/GenBank/DDBJ whole genome shotgun (WGS) entry which is preliminary data.</text>
</comment>
<gene>
    <name evidence="3" type="ORF">CYJ10_31585</name>
</gene>
<dbReference type="OrthoDB" id="8958562at2"/>
<reference evidence="3 4" key="1">
    <citation type="submission" date="2017-12" db="EMBL/GenBank/DDBJ databases">
        <title>Genome sequence of the active heterotrophic nitrifier-denitrifier, Cupriavidus pauculus UM1.</title>
        <authorList>
            <person name="Putonti C."/>
            <person name="Castignetti D."/>
        </authorList>
    </citation>
    <scope>NUCLEOTIDE SEQUENCE [LARGE SCALE GENOMIC DNA]</scope>
    <source>
        <strain evidence="3 4">UM1</strain>
    </source>
</reference>
<dbReference type="Pfam" id="PF03401">
    <property type="entry name" value="TctC"/>
    <property type="match status" value="1"/>
</dbReference>
<evidence type="ECO:0000256" key="2">
    <source>
        <dbReference type="SAM" id="SignalP"/>
    </source>
</evidence>
<protein>
    <submittedName>
        <fullName evidence="3">ABC transporter substrate-binding protein</fullName>
    </submittedName>
</protein>
<dbReference type="InterPro" id="IPR042100">
    <property type="entry name" value="Bug_dom1"/>
</dbReference>
<dbReference type="AlphaFoldDB" id="A0A2N5C315"/>
<dbReference type="CDD" id="cd07012">
    <property type="entry name" value="PBP2_Bug_TTT"/>
    <property type="match status" value="1"/>
</dbReference>
<dbReference type="InterPro" id="IPR005064">
    <property type="entry name" value="BUG"/>
</dbReference>
<dbReference type="EMBL" id="PJRP01000025">
    <property type="protein sequence ID" value="PLP96612.1"/>
    <property type="molecule type" value="Genomic_DNA"/>
</dbReference>